<evidence type="ECO:0000256" key="1">
    <source>
        <dbReference type="SAM" id="Phobius"/>
    </source>
</evidence>
<feature type="transmembrane region" description="Helical" evidence="1">
    <location>
        <begin position="77"/>
        <end position="94"/>
    </location>
</feature>
<keyword evidence="1" id="KW-0472">Membrane</keyword>
<keyword evidence="1" id="KW-1133">Transmembrane helix</keyword>
<organism evidence="2 3">
    <name type="scientific">Jejuia pallidilutea</name>
    <dbReference type="NCBI Taxonomy" id="504487"/>
    <lineage>
        <taxon>Bacteria</taxon>
        <taxon>Pseudomonadati</taxon>
        <taxon>Bacteroidota</taxon>
        <taxon>Flavobacteriia</taxon>
        <taxon>Flavobacteriales</taxon>
        <taxon>Flavobacteriaceae</taxon>
        <taxon>Jejuia</taxon>
    </lineage>
</organism>
<dbReference type="AlphaFoldDB" id="A0A090VSA1"/>
<evidence type="ECO:0000313" key="3">
    <source>
        <dbReference type="Proteomes" id="UP000029641"/>
    </source>
</evidence>
<proteinExistence type="predicted"/>
<reference evidence="2 3" key="1">
    <citation type="journal article" date="2014" name="Genome Announc.">
        <title>Draft Genome Sequence of Marine Flavobacterium Jejuia pallidilutea Strain 11shimoA1 and Pigmentation Mutants.</title>
        <authorList>
            <person name="Takatani N."/>
            <person name="Nakanishi M."/>
            <person name="Meirelles P."/>
            <person name="Mino S."/>
            <person name="Suda W."/>
            <person name="Oshima K."/>
            <person name="Hattori M."/>
            <person name="Ohkuma M."/>
            <person name="Hosokawa M."/>
            <person name="Miyashita K."/>
            <person name="Thompson F.L."/>
            <person name="Niwa A."/>
            <person name="Sawabe T."/>
            <person name="Sawabe T."/>
        </authorList>
    </citation>
    <scope>NUCLEOTIDE SEQUENCE [LARGE SCALE GENOMIC DNA]</scope>
    <source>
        <strain evidence="2 3">JCM 19301</strain>
    </source>
</reference>
<feature type="transmembrane region" description="Helical" evidence="1">
    <location>
        <begin position="39"/>
        <end position="56"/>
    </location>
</feature>
<name>A0A090VSA1_9FLAO</name>
<protein>
    <submittedName>
        <fullName evidence="2">Probable poly(Beta-D-mannuronate) O-acetylase</fullName>
    </submittedName>
</protein>
<sequence length="106" mass="12715">MLITFLLTVIAWVFFRAETITHAFSYLQGMFSNTLFSMPLIRPTDIIMLVVAFIILEWIGRREQYAIEVLFQRKPRVVKWSFYMVLIAFILVFSNETPKEFIYFQF</sequence>
<gene>
    <name evidence="2" type="ORF">JCM19301_907</name>
</gene>
<accession>A0A090VSA1</accession>
<dbReference type="EMBL" id="BBNR01000011">
    <property type="protein sequence ID" value="GAL67620.1"/>
    <property type="molecule type" value="Genomic_DNA"/>
</dbReference>
<dbReference type="Proteomes" id="UP000029641">
    <property type="component" value="Unassembled WGS sequence"/>
</dbReference>
<evidence type="ECO:0000313" key="2">
    <source>
        <dbReference type="EMBL" id="GAL67620.1"/>
    </source>
</evidence>
<keyword evidence="1" id="KW-0812">Transmembrane</keyword>
<comment type="caution">
    <text evidence="2">The sequence shown here is derived from an EMBL/GenBank/DDBJ whole genome shotgun (WGS) entry which is preliminary data.</text>
</comment>